<proteinExistence type="predicted"/>
<name>A0A1A9WUU7_9MUSC</name>
<dbReference type="VEuPathDB" id="VectorBase:GBRI033259"/>
<protein>
    <submittedName>
        <fullName evidence="1">Uncharacterized protein</fullName>
    </submittedName>
</protein>
<evidence type="ECO:0000313" key="1">
    <source>
        <dbReference type="EnsemblMetazoa" id="GBRI033259-PA"/>
    </source>
</evidence>
<dbReference type="Proteomes" id="UP000091820">
    <property type="component" value="Unassembled WGS sequence"/>
</dbReference>
<keyword evidence="2" id="KW-1185">Reference proteome</keyword>
<reference evidence="2" key="1">
    <citation type="submission" date="2014-03" db="EMBL/GenBank/DDBJ databases">
        <authorList>
            <person name="Aksoy S."/>
            <person name="Warren W."/>
            <person name="Wilson R.K."/>
        </authorList>
    </citation>
    <scope>NUCLEOTIDE SEQUENCE [LARGE SCALE GENOMIC DNA]</scope>
    <source>
        <strain evidence="2">IAEA</strain>
    </source>
</reference>
<dbReference type="AlphaFoldDB" id="A0A1A9WUU7"/>
<sequence length="106" mass="12774">MCLHLRLESTVTATTIHQDNFIQKYTLKMLMTFIIYQILPWWTLCPRTMFLVLQVLLEQEYRKKKLQVMREMMCEIVSYLKALGMARTAEVKQFQIREAIAEEQRK</sequence>
<dbReference type="EnsemblMetazoa" id="GBRI033259-RA">
    <property type="protein sequence ID" value="GBRI033259-PA"/>
    <property type="gene ID" value="GBRI033259"/>
</dbReference>
<reference evidence="1" key="2">
    <citation type="submission" date="2020-05" db="UniProtKB">
        <authorList>
            <consortium name="EnsemblMetazoa"/>
        </authorList>
    </citation>
    <scope>IDENTIFICATION</scope>
    <source>
        <strain evidence="1">IAEA</strain>
    </source>
</reference>
<evidence type="ECO:0000313" key="2">
    <source>
        <dbReference type="Proteomes" id="UP000091820"/>
    </source>
</evidence>
<accession>A0A1A9WUU7</accession>
<organism evidence="1 2">
    <name type="scientific">Glossina brevipalpis</name>
    <dbReference type="NCBI Taxonomy" id="37001"/>
    <lineage>
        <taxon>Eukaryota</taxon>
        <taxon>Metazoa</taxon>
        <taxon>Ecdysozoa</taxon>
        <taxon>Arthropoda</taxon>
        <taxon>Hexapoda</taxon>
        <taxon>Insecta</taxon>
        <taxon>Pterygota</taxon>
        <taxon>Neoptera</taxon>
        <taxon>Endopterygota</taxon>
        <taxon>Diptera</taxon>
        <taxon>Brachycera</taxon>
        <taxon>Muscomorpha</taxon>
        <taxon>Hippoboscoidea</taxon>
        <taxon>Glossinidae</taxon>
        <taxon>Glossina</taxon>
    </lineage>
</organism>